<name>A0A6I4I1J3_9SPHI</name>
<proteinExistence type="predicted"/>
<evidence type="ECO:0000313" key="1">
    <source>
        <dbReference type="EMBL" id="QQL50621.1"/>
    </source>
</evidence>
<dbReference type="KEGG" id="mgik:GO620_003960"/>
<dbReference type="RefSeq" id="WP_157526506.1">
    <property type="nucleotide sequence ID" value="NZ_CP066775.1"/>
</dbReference>
<reference evidence="1 2" key="1">
    <citation type="submission" date="2020-12" db="EMBL/GenBank/DDBJ databases">
        <title>HMF7856_wgs.fasta genome submission.</title>
        <authorList>
            <person name="Kang H."/>
            <person name="Kim H."/>
            <person name="Joh K."/>
        </authorList>
    </citation>
    <scope>NUCLEOTIDE SEQUENCE [LARGE SCALE GENOMIC DNA]</scope>
    <source>
        <strain evidence="1 2">HMF7856</strain>
    </source>
</reference>
<dbReference type="PROSITE" id="PS51257">
    <property type="entry name" value="PROKAR_LIPOPROTEIN"/>
    <property type="match status" value="1"/>
</dbReference>
<keyword evidence="2" id="KW-1185">Reference proteome</keyword>
<gene>
    <name evidence="1" type="ORF">GO620_003960</name>
</gene>
<organism evidence="1 2">
    <name type="scientific">Mucilaginibacter ginkgonis</name>
    <dbReference type="NCBI Taxonomy" id="2682091"/>
    <lineage>
        <taxon>Bacteria</taxon>
        <taxon>Pseudomonadati</taxon>
        <taxon>Bacteroidota</taxon>
        <taxon>Sphingobacteriia</taxon>
        <taxon>Sphingobacteriales</taxon>
        <taxon>Sphingobacteriaceae</taxon>
        <taxon>Mucilaginibacter</taxon>
    </lineage>
</organism>
<dbReference type="AlphaFoldDB" id="A0A6I4I1J3"/>
<evidence type="ECO:0000313" key="2">
    <source>
        <dbReference type="Proteomes" id="UP000429232"/>
    </source>
</evidence>
<dbReference type="EMBL" id="CP066775">
    <property type="protein sequence ID" value="QQL50621.1"/>
    <property type="molecule type" value="Genomic_DNA"/>
</dbReference>
<accession>A0A6I4I1J3</accession>
<sequence length="110" mass="12304">MKFRLIYCSLICFLLALSSCKKDSKDQNVLGTYNGIDATVIDAGNPASDGCGWMIVIDKVAYYADNLDEKYKKANLKVKISYDLLNFKYPCSLDPTPRISLIHLKSISTI</sequence>
<protein>
    <submittedName>
        <fullName evidence="1">Uncharacterized protein</fullName>
    </submittedName>
</protein>
<dbReference type="Proteomes" id="UP000429232">
    <property type="component" value="Chromosome"/>
</dbReference>